<keyword evidence="3" id="KW-1185">Reference proteome</keyword>
<dbReference type="Proteomes" id="UP000762676">
    <property type="component" value="Unassembled WGS sequence"/>
</dbReference>
<comment type="caution">
    <text evidence="2">The sequence shown here is derived from an EMBL/GenBank/DDBJ whole genome shotgun (WGS) entry which is preliminary data.</text>
</comment>
<sequence>MWWSEQENVKRERESEAGNNNSYCHCCCWAGLFPLNRQRRAVSRVHRLEPALANSSARLSDLSANPRRASRDGECPGRVGCPARNEPHVKARQFTKREGNSRKYPPPKLPCVLSDWPTHNTRC</sequence>
<organism evidence="2 3">
    <name type="scientific">Elysia marginata</name>
    <dbReference type="NCBI Taxonomy" id="1093978"/>
    <lineage>
        <taxon>Eukaryota</taxon>
        <taxon>Metazoa</taxon>
        <taxon>Spiralia</taxon>
        <taxon>Lophotrochozoa</taxon>
        <taxon>Mollusca</taxon>
        <taxon>Gastropoda</taxon>
        <taxon>Heterobranchia</taxon>
        <taxon>Euthyneura</taxon>
        <taxon>Panpulmonata</taxon>
        <taxon>Sacoglossa</taxon>
        <taxon>Placobranchoidea</taxon>
        <taxon>Plakobranchidae</taxon>
        <taxon>Elysia</taxon>
    </lineage>
</organism>
<evidence type="ECO:0000313" key="3">
    <source>
        <dbReference type="Proteomes" id="UP000762676"/>
    </source>
</evidence>
<accession>A0AAV4HZ45</accession>
<dbReference type="EMBL" id="BMAT01012918">
    <property type="protein sequence ID" value="GFS02007.1"/>
    <property type="molecule type" value="Genomic_DNA"/>
</dbReference>
<feature type="region of interest" description="Disordered" evidence="1">
    <location>
        <begin position="54"/>
        <end position="106"/>
    </location>
</feature>
<dbReference type="AlphaFoldDB" id="A0AAV4HZ45"/>
<protein>
    <submittedName>
        <fullName evidence="2">Uncharacterized protein</fullName>
    </submittedName>
</protein>
<evidence type="ECO:0000256" key="1">
    <source>
        <dbReference type="SAM" id="MobiDB-lite"/>
    </source>
</evidence>
<name>A0AAV4HZ45_9GAST</name>
<proteinExistence type="predicted"/>
<evidence type="ECO:0000313" key="2">
    <source>
        <dbReference type="EMBL" id="GFS02007.1"/>
    </source>
</evidence>
<reference evidence="2 3" key="1">
    <citation type="journal article" date="2021" name="Elife">
        <title>Chloroplast acquisition without the gene transfer in kleptoplastic sea slugs, Plakobranchus ocellatus.</title>
        <authorList>
            <person name="Maeda T."/>
            <person name="Takahashi S."/>
            <person name="Yoshida T."/>
            <person name="Shimamura S."/>
            <person name="Takaki Y."/>
            <person name="Nagai Y."/>
            <person name="Toyoda A."/>
            <person name="Suzuki Y."/>
            <person name="Arimoto A."/>
            <person name="Ishii H."/>
            <person name="Satoh N."/>
            <person name="Nishiyama T."/>
            <person name="Hasebe M."/>
            <person name="Maruyama T."/>
            <person name="Minagawa J."/>
            <person name="Obokata J."/>
            <person name="Shigenobu S."/>
        </authorList>
    </citation>
    <scope>NUCLEOTIDE SEQUENCE [LARGE SCALE GENOMIC DNA]</scope>
</reference>
<feature type="compositionally biased region" description="Basic and acidic residues" evidence="1">
    <location>
        <begin position="85"/>
        <end position="101"/>
    </location>
</feature>
<gene>
    <name evidence="2" type="ORF">ElyMa_006435500</name>
</gene>